<dbReference type="SUPFAM" id="SSF53474">
    <property type="entry name" value="alpha/beta-Hydrolases"/>
    <property type="match status" value="1"/>
</dbReference>
<evidence type="ECO:0000259" key="2">
    <source>
        <dbReference type="Pfam" id="PF00561"/>
    </source>
</evidence>
<evidence type="ECO:0000256" key="1">
    <source>
        <dbReference type="SAM" id="MobiDB-lite"/>
    </source>
</evidence>
<dbReference type="Gene3D" id="3.40.50.1820">
    <property type="entry name" value="alpha/beta hydrolase"/>
    <property type="match status" value="1"/>
</dbReference>
<keyword evidence="3" id="KW-0378">Hydrolase</keyword>
<feature type="region of interest" description="Disordered" evidence="1">
    <location>
        <begin position="1"/>
        <end position="27"/>
    </location>
</feature>
<dbReference type="PANTHER" id="PTHR43194:SF2">
    <property type="entry name" value="PEROXISOMAL MEMBRANE PROTEIN LPX1"/>
    <property type="match status" value="1"/>
</dbReference>
<accession>R7YF15</accession>
<proteinExistence type="predicted"/>
<dbReference type="InterPro" id="IPR000073">
    <property type="entry name" value="AB_hydrolase_1"/>
</dbReference>
<evidence type="ECO:0000313" key="3">
    <source>
        <dbReference type="EMBL" id="EON34601.1"/>
    </source>
</evidence>
<dbReference type="EMBL" id="AQPW01000001">
    <property type="protein sequence ID" value="EON34601.1"/>
    <property type="molecule type" value="Genomic_DNA"/>
</dbReference>
<dbReference type="Proteomes" id="UP000013569">
    <property type="component" value="Unassembled WGS sequence"/>
</dbReference>
<dbReference type="InterPro" id="IPR029058">
    <property type="entry name" value="AB_hydrolase_fold"/>
</dbReference>
<comment type="caution">
    <text evidence="3">The sequence shown here is derived from an EMBL/GenBank/DDBJ whole genome shotgun (WGS) entry which is preliminary data.</text>
</comment>
<dbReference type="PANTHER" id="PTHR43194">
    <property type="entry name" value="HYDROLASE ALPHA/BETA FOLD FAMILY"/>
    <property type="match status" value="1"/>
</dbReference>
<feature type="compositionally biased region" description="Basic and acidic residues" evidence="1">
    <location>
        <begin position="11"/>
        <end position="27"/>
    </location>
</feature>
<dbReference type="InterPro" id="IPR050228">
    <property type="entry name" value="Carboxylesterase_BioH"/>
</dbReference>
<gene>
    <name evidence="3" type="ORF">GTC6_00060</name>
</gene>
<dbReference type="AlphaFoldDB" id="R7YF15"/>
<feature type="domain" description="AB hydrolase-1" evidence="2">
    <location>
        <begin position="63"/>
        <end position="170"/>
    </location>
</feature>
<protein>
    <submittedName>
        <fullName evidence="3">Alpha/beta hydrolase-like protein</fullName>
    </submittedName>
</protein>
<organism evidence="3 4">
    <name type="scientific">Gordonia terrae C-6</name>
    <dbReference type="NCBI Taxonomy" id="1316928"/>
    <lineage>
        <taxon>Bacteria</taxon>
        <taxon>Bacillati</taxon>
        <taxon>Actinomycetota</taxon>
        <taxon>Actinomycetes</taxon>
        <taxon>Mycobacteriales</taxon>
        <taxon>Gordoniaceae</taxon>
        <taxon>Gordonia</taxon>
    </lineage>
</organism>
<dbReference type="PATRIC" id="fig|1316928.3.peg.12"/>
<sequence length="286" mass="31072">MPRTAAGSATDENRSVRDPRAGVDCDGGRTADARKLAVMRVLRRSGAPDLAVRVAGEADRGVPVVLVHGMASDHSTWRRLAAALRARGRAVISVDLRGHGRSGRARDVYRLDDFRDDLAYVLDTLGIAVADVVGHSLGAHTALRFAMLEPSRIRRLVLEEVPPMPRDEADLSEGIAMRATLGEQVRGLIALARNPFPVIRFDGRMGDQIVAEFDVCAPHWWSELPDVQAAALVISGGEKSFLPPRHLQTLSEALPDSRFVTIEAGHSVHRDRAAEFVAHVDGFLGH</sequence>
<name>R7YF15_9ACTN</name>
<evidence type="ECO:0000313" key="4">
    <source>
        <dbReference type="Proteomes" id="UP000013569"/>
    </source>
</evidence>
<dbReference type="GO" id="GO:0016787">
    <property type="term" value="F:hydrolase activity"/>
    <property type="evidence" value="ECO:0007669"/>
    <property type="project" value="UniProtKB-KW"/>
</dbReference>
<reference evidence="3 4" key="1">
    <citation type="journal article" date="2013" name="Genome Announc.">
        <title>Draft Genome Sequence of a Benzothiophene-Desulfurizing Bacterium, Gordona terrae Strain C-6.</title>
        <authorList>
            <person name="Wang W."/>
            <person name="Ma T."/>
            <person name="Ren Y."/>
            <person name="Li G."/>
        </authorList>
    </citation>
    <scope>NUCLEOTIDE SEQUENCE [LARGE SCALE GENOMIC DNA]</scope>
    <source>
        <strain evidence="3 4">C-6</strain>
    </source>
</reference>
<dbReference type="Pfam" id="PF00561">
    <property type="entry name" value="Abhydrolase_1"/>
    <property type="match status" value="1"/>
</dbReference>
<dbReference type="PRINTS" id="PR00111">
    <property type="entry name" value="ABHYDROLASE"/>
</dbReference>